<sequence length="458" mass="52038">MKYKFLLLMLLAVSLAHGQMPAQLTNAEKVYGLSKFWQEVNYNFVYLDKVDREAWDAYYIQLIDEVQQTSNDYEYYRLLEKFCAQLKDGHTDIYMPESIRKQLTDTDFGKYKIKLSNIDGKAIVTAVNKTGSREIPVGSEILKVNGMEVQEHIKAHVKPYISTSANHILEDWGVSKMLHGVLGTSLTIEYRIPGNEIRKLSLKREKAMEEEMLPNLPKQELLEFKWLDKNTAYLALNSFGYDSIIPMFESKLPELAKAKSLVIDLRNNTGGNTNIGFDILKHFVKDSVLYGSQSYTRKHLAAYKAWGRWTQESDTIGNPGATETYLAGKDLLMHDFENQPWKIEEPGQGILIPIVVLLGHNTASAAEDFLIFTENQDHIIKIGEPSFGSTGQPFVFELPKGAAARICTKKDTYPDGREFVGYGIQPDILVKKTVDDFINNQDPVLEASIDYLKELKLQ</sequence>
<dbReference type="GO" id="GO:0006508">
    <property type="term" value="P:proteolysis"/>
    <property type="evidence" value="ECO:0007669"/>
    <property type="project" value="InterPro"/>
</dbReference>
<dbReference type="GO" id="GO:0030288">
    <property type="term" value="C:outer membrane-bounded periplasmic space"/>
    <property type="evidence" value="ECO:0007669"/>
    <property type="project" value="TreeGrafter"/>
</dbReference>
<dbReference type="PANTHER" id="PTHR32060:SF22">
    <property type="entry name" value="CARBOXYL-TERMINAL-PROCESSING PEPTIDASE 3, CHLOROPLASTIC"/>
    <property type="match status" value="1"/>
</dbReference>
<dbReference type="EMBL" id="JANCNS010000001">
    <property type="protein sequence ID" value="MCP9198815.1"/>
    <property type="molecule type" value="Genomic_DNA"/>
</dbReference>
<evidence type="ECO:0000256" key="1">
    <source>
        <dbReference type="SAM" id="SignalP"/>
    </source>
</evidence>
<protein>
    <submittedName>
        <fullName evidence="3">S41 family peptidase</fullName>
    </submittedName>
</protein>
<dbReference type="InterPro" id="IPR029045">
    <property type="entry name" value="ClpP/crotonase-like_dom_sf"/>
</dbReference>
<evidence type="ECO:0000313" key="3">
    <source>
        <dbReference type="EMBL" id="MCP9198815.1"/>
    </source>
</evidence>
<dbReference type="GO" id="GO:0004175">
    <property type="term" value="F:endopeptidase activity"/>
    <property type="evidence" value="ECO:0007669"/>
    <property type="project" value="TreeGrafter"/>
</dbReference>
<evidence type="ECO:0000313" key="4">
    <source>
        <dbReference type="Proteomes" id="UP001155280"/>
    </source>
</evidence>
<feature type="signal peptide" evidence="1">
    <location>
        <begin position="1"/>
        <end position="18"/>
    </location>
</feature>
<keyword evidence="4" id="KW-1185">Reference proteome</keyword>
<dbReference type="AlphaFoldDB" id="A0A9X2I1A9"/>
<keyword evidence="1" id="KW-0732">Signal</keyword>
<dbReference type="SMART" id="SM00245">
    <property type="entry name" value="TSPc"/>
    <property type="match status" value="1"/>
</dbReference>
<dbReference type="Proteomes" id="UP001155280">
    <property type="component" value="Unassembled WGS sequence"/>
</dbReference>
<dbReference type="GO" id="GO:0007165">
    <property type="term" value="P:signal transduction"/>
    <property type="evidence" value="ECO:0007669"/>
    <property type="project" value="TreeGrafter"/>
</dbReference>
<comment type="caution">
    <text evidence="3">The sequence shown here is derived from an EMBL/GenBank/DDBJ whole genome shotgun (WGS) entry which is preliminary data.</text>
</comment>
<proteinExistence type="predicted"/>
<feature type="domain" description="Tail specific protease" evidence="2">
    <location>
        <begin position="205"/>
        <end position="431"/>
    </location>
</feature>
<evidence type="ECO:0000259" key="2">
    <source>
        <dbReference type="SMART" id="SM00245"/>
    </source>
</evidence>
<gene>
    <name evidence="3" type="ORF">MKO06_02785</name>
</gene>
<name>A0A9X2I1A9_9FLAO</name>
<dbReference type="Gene3D" id="3.90.226.10">
    <property type="entry name" value="2-enoyl-CoA Hydratase, Chain A, domain 1"/>
    <property type="match status" value="1"/>
</dbReference>
<dbReference type="CDD" id="cd06567">
    <property type="entry name" value="Peptidase_S41"/>
    <property type="match status" value="1"/>
</dbReference>
<feature type="chain" id="PRO_5040993721" evidence="1">
    <location>
        <begin position="19"/>
        <end position="458"/>
    </location>
</feature>
<dbReference type="Pfam" id="PF03572">
    <property type="entry name" value="Peptidase_S41"/>
    <property type="match status" value="1"/>
</dbReference>
<dbReference type="InterPro" id="IPR005151">
    <property type="entry name" value="Tail-specific_protease"/>
</dbReference>
<dbReference type="RefSeq" id="WP_241550817.1">
    <property type="nucleotide sequence ID" value="NZ_JANCNS010000001.1"/>
</dbReference>
<dbReference type="SUPFAM" id="SSF52096">
    <property type="entry name" value="ClpP/crotonase"/>
    <property type="match status" value="1"/>
</dbReference>
<accession>A0A9X2I1A9</accession>
<dbReference type="Gene3D" id="3.30.750.44">
    <property type="match status" value="1"/>
</dbReference>
<dbReference type="PANTHER" id="PTHR32060">
    <property type="entry name" value="TAIL-SPECIFIC PROTEASE"/>
    <property type="match status" value="1"/>
</dbReference>
<dbReference type="GO" id="GO:0008236">
    <property type="term" value="F:serine-type peptidase activity"/>
    <property type="evidence" value="ECO:0007669"/>
    <property type="project" value="InterPro"/>
</dbReference>
<reference evidence="3" key="1">
    <citation type="submission" date="2022-07" db="EMBL/GenBank/DDBJ databases">
        <title>Gramela sediminis sp. nov., isolated from deep-sea sediment of the Indian Ocean.</title>
        <authorList>
            <person name="Shi H."/>
        </authorList>
    </citation>
    <scope>NUCLEOTIDE SEQUENCE</scope>
    <source>
        <strain evidence="3">GC03-9</strain>
    </source>
</reference>
<organism evidence="3 4">
    <name type="scientific">Christiangramia oceanisediminis</name>
    <dbReference type="NCBI Taxonomy" id="2920386"/>
    <lineage>
        <taxon>Bacteria</taxon>
        <taxon>Pseudomonadati</taxon>
        <taxon>Bacteroidota</taxon>
        <taxon>Flavobacteriia</taxon>
        <taxon>Flavobacteriales</taxon>
        <taxon>Flavobacteriaceae</taxon>
        <taxon>Christiangramia</taxon>
    </lineage>
</organism>